<accession>A0ABY5LUN5</accession>
<evidence type="ECO:0008006" key="3">
    <source>
        <dbReference type="Google" id="ProtNLM"/>
    </source>
</evidence>
<evidence type="ECO:0000313" key="1">
    <source>
        <dbReference type="EMBL" id="UUO14263.1"/>
    </source>
</evidence>
<evidence type="ECO:0000313" key="2">
    <source>
        <dbReference type="Proteomes" id="UP001057561"/>
    </source>
</evidence>
<sequence>METTTKKQALLKAIYERLEQVYEGTLEEILELLDICEDEDTEDIADAVAELKDAEVNGTISWEQYQQELKS</sequence>
<keyword evidence="2" id="KW-1185">Reference proteome</keyword>
<reference evidence="1" key="1">
    <citation type="submission" date="2022-06" db="EMBL/GenBank/DDBJ databases">
        <title>Nostosin G and Spiroidesin B from the Cyanobacterium Dolichospermum sp. NIES-1697.</title>
        <authorList>
            <person name="Phan C.-S."/>
            <person name="Mehjabin J.J."/>
            <person name="Anas A.R.J."/>
            <person name="Hayasaka M."/>
            <person name="Onoki R."/>
            <person name="Wang J."/>
            <person name="Umezawa T."/>
            <person name="Washio K."/>
            <person name="Morikawa M."/>
            <person name="Okino T."/>
        </authorList>
    </citation>
    <scope>NUCLEOTIDE SEQUENCE</scope>
    <source>
        <strain evidence="1">NIES-1697</strain>
    </source>
</reference>
<dbReference type="RefSeq" id="WP_039199791.1">
    <property type="nucleotide sequence ID" value="NZ_CP099464.1"/>
</dbReference>
<gene>
    <name evidence="1" type="ORF">NG743_19780</name>
</gene>
<organism evidence="1 2">
    <name type="scientific">Dolichospermum heterosporum TAC447</name>
    <dbReference type="NCBI Taxonomy" id="747523"/>
    <lineage>
        <taxon>Bacteria</taxon>
        <taxon>Bacillati</taxon>
        <taxon>Cyanobacteriota</taxon>
        <taxon>Cyanophyceae</taxon>
        <taxon>Nostocales</taxon>
        <taxon>Aphanizomenonaceae</taxon>
        <taxon>Dolichospermum</taxon>
        <taxon>Dolichospermum heterosporum</taxon>
    </lineage>
</organism>
<proteinExistence type="predicted"/>
<dbReference type="EMBL" id="CP099464">
    <property type="protein sequence ID" value="UUO14263.1"/>
    <property type="molecule type" value="Genomic_DNA"/>
</dbReference>
<dbReference type="Proteomes" id="UP001057561">
    <property type="component" value="Chromosome"/>
</dbReference>
<protein>
    <recommendedName>
        <fullName evidence="3">EF-hand domain-containing protein</fullName>
    </recommendedName>
</protein>
<name>A0ABY5LUN5_9CYAN</name>